<dbReference type="PROSITE" id="PS51160">
    <property type="entry name" value="ACYLPHOSPHATASE_3"/>
    <property type="match status" value="1"/>
</dbReference>
<dbReference type="GO" id="GO:0016743">
    <property type="term" value="F:carboxyl- or carbamoyltransferase activity"/>
    <property type="evidence" value="ECO:0007669"/>
    <property type="project" value="TreeGrafter"/>
</dbReference>
<evidence type="ECO:0000313" key="5">
    <source>
        <dbReference type="EMBL" id="HHR95344.1"/>
    </source>
</evidence>
<dbReference type="InterPro" id="IPR036046">
    <property type="entry name" value="Acylphosphatase-like_dom_sf"/>
</dbReference>
<proteinExistence type="inferred from homology"/>
<keyword evidence="1" id="KW-0378">Hydrolase</keyword>
<dbReference type="GO" id="GO:0051604">
    <property type="term" value="P:protein maturation"/>
    <property type="evidence" value="ECO:0007669"/>
    <property type="project" value="TreeGrafter"/>
</dbReference>
<dbReference type="GO" id="GO:0003998">
    <property type="term" value="F:acylphosphatase activity"/>
    <property type="evidence" value="ECO:0007669"/>
    <property type="project" value="UniProtKB-EC"/>
</dbReference>
<evidence type="ECO:0000256" key="1">
    <source>
        <dbReference type="PROSITE-ProRule" id="PRU00520"/>
    </source>
</evidence>
<sequence>MTQNTTLYFKNKALYITLCGEVKGVGFRRYVWRVAKTLNLKGYVENVSGRDCVKIYVEGDIDMINELKNRIISNKVYRIEYIETLEHVYTDKYNDFTIVKCVGEEEY</sequence>
<feature type="active site" evidence="1">
    <location>
        <position position="28"/>
    </location>
</feature>
<dbReference type="PANTHER" id="PTHR42959:SF1">
    <property type="entry name" value="CARBAMOYLTRANSFERASE HYPF"/>
    <property type="match status" value="1"/>
</dbReference>
<dbReference type="SUPFAM" id="SSF54975">
    <property type="entry name" value="Acylphosphatase/BLUF domain-like"/>
    <property type="match status" value="1"/>
</dbReference>
<gene>
    <name evidence="5" type="ORF">ENL47_00575</name>
    <name evidence="4" type="ORF">ENM84_03005</name>
</gene>
<feature type="domain" description="Acylphosphatase-like" evidence="3">
    <location>
        <begin position="13"/>
        <end position="100"/>
    </location>
</feature>
<name>A0A7C5TJM0_9CREN</name>
<dbReference type="GO" id="GO:0008270">
    <property type="term" value="F:zinc ion binding"/>
    <property type="evidence" value="ECO:0007669"/>
    <property type="project" value="TreeGrafter"/>
</dbReference>
<dbReference type="EMBL" id="DRZI01000127">
    <property type="protein sequence ID" value="HHP81613.1"/>
    <property type="molecule type" value="Genomic_DNA"/>
</dbReference>
<accession>A0A7C5TJM0</accession>
<comment type="caution">
    <text evidence="4">The sequence shown here is derived from an EMBL/GenBank/DDBJ whole genome shotgun (WGS) entry which is preliminary data.</text>
</comment>
<dbReference type="Gene3D" id="3.30.70.100">
    <property type="match status" value="1"/>
</dbReference>
<dbReference type="PANTHER" id="PTHR42959">
    <property type="entry name" value="CARBAMOYLTRANSFERASE"/>
    <property type="match status" value="1"/>
</dbReference>
<organism evidence="4">
    <name type="scientific">Ignisphaera aggregans</name>
    <dbReference type="NCBI Taxonomy" id="334771"/>
    <lineage>
        <taxon>Archaea</taxon>
        <taxon>Thermoproteota</taxon>
        <taxon>Thermoprotei</taxon>
        <taxon>Desulfurococcales</taxon>
        <taxon>Desulfurococcaceae</taxon>
        <taxon>Ignisphaera</taxon>
    </lineage>
</organism>
<feature type="active site" evidence="1">
    <location>
        <position position="46"/>
    </location>
</feature>
<dbReference type="EMBL" id="DRUB01000012">
    <property type="protein sequence ID" value="HHR95344.1"/>
    <property type="molecule type" value="Genomic_DNA"/>
</dbReference>
<dbReference type="AlphaFoldDB" id="A0A7C5TJM0"/>
<dbReference type="InterPro" id="IPR001792">
    <property type="entry name" value="Acylphosphatase-like_dom"/>
</dbReference>
<evidence type="ECO:0000256" key="2">
    <source>
        <dbReference type="RuleBase" id="RU004168"/>
    </source>
</evidence>
<evidence type="ECO:0000259" key="3">
    <source>
        <dbReference type="PROSITE" id="PS51160"/>
    </source>
</evidence>
<dbReference type="Pfam" id="PF00708">
    <property type="entry name" value="Acylphosphatase"/>
    <property type="match status" value="1"/>
</dbReference>
<dbReference type="EC" id="3.6.1.7" evidence="1"/>
<evidence type="ECO:0000313" key="4">
    <source>
        <dbReference type="EMBL" id="HHP81613.1"/>
    </source>
</evidence>
<comment type="catalytic activity">
    <reaction evidence="1">
        <text>an acyl phosphate + H2O = a carboxylate + phosphate + H(+)</text>
        <dbReference type="Rhea" id="RHEA:14965"/>
        <dbReference type="ChEBI" id="CHEBI:15377"/>
        <dbReference type="ChEBI" id="CHEBI:15378"/>
        <dbReference type="ChEBI" id="CHEBI:29067"/>
        <dbReference type="ChEBI" id="CHEBI:43474"/>
        <dbReference type="ChEBI" id="CHEBI:59918"/>
        <dbReference type="EC" id="3.6.1.7"/>
    </reaction>
</comment>
<reference evidence="4" key="1">
    <citation type="journal article" date="2020" name="mSystems">
        <title>Genome- and Community-Level Interaction Insights into Carbon Utilization and Element Cycling Functions of Hydrothermarchaeota in Hydrothermal Sediment.</title>
        <authorList>
            <person name="Zhou Z."/>
            <person name="Liu Y."/>
            <person name="Xu W."/>
            <person name="Pan J."/>
            <person name="Luo Z.H."/>
            <person name="Li M."/>
        </authorList>
    </citation>
    <scope>NUCLEOTIDE SEQUENCE [LARGE SCALE GENOMIC DNA]</scope>
    <source>
        <strain evidence="5">SpSt-1</strain>
        <strain evidence="4">SpSt-1121</strain>
    </source>
</reference>
<dbReference type="InterPro" id="IPR051060">
    <property type="entry name" value="Carbamoyltrans_HypF-like"/>
</dbReference>
<protein>
    <recommendedName>
        <fullName evidence="1">acylphosphatase</fullName>
        <ecNumber evidence="1">3.6.1.7</ecNumber>
    </recommendedName>
</protein>
<comment type="similarity">
    <text evidence="2">Belongs to the acylphosphatase family.</text>
</comment>